<gene>
    <name evidence="1" type="ORF">ACOLOM_LOCUS8421</name>
</gene>
<accession>A0ACA9NI54</accession>
<protein>
    <submittedName>
        <fullName evidence="1">15445_t:CDS:1</fullName>
    </submittedName>
</protein>
<name>A0ACA9NI54_9GLOM</name>
<dbReference type="EMBL" id="CAJVPT010021684">
    <property type="protein sequence ID" value="CAG8656308.1"/>
    <property type="molecule type" value="Genomic_DNA"/>
</dbReference>
<reference evidence="1" key="1">
    <citation type="submission" date="2021-06" db="EMBL/GenBank/DDBJ databases">
        <authorList>
            <person name="Kallberg Y."/>
            <person name="Tangrot J."/>
            <person name="Rosling A."/>
        </authorList>
    </citation>
    <scope>NUCLEOTIDE SEQUENCE</scope>
    <source>
        <strain evidence="1">CL356</strain>
    </source>
</reference>
<keyword evidence="2" id="KW-1185">Reference proteome</keyword>
<sequence length="177" mass="20037">MAHSPQRLALQRLGNLTRILQSNQRSHSIRSSPSFQTRTMSSSTENEKGLLLYTWSTPNGRKVSIFLEELKAAYGTNYSVEKIDINTNIQKEDWFIAINPNGRIPALVDNSRNGFKVFESAAILLYLASHYDKDRKFSFEPGSDDESEMLQWIFFTHGGIGPMQGQCEPPYNGMNAI</sequence>
<comment type="caution">
    <text evidence="1">The sequence shown here is derived from an EMBL/GenBank/DDBJ whole genome shotgun (WGS) entry which is preliminary data.</text>
</comment>
<evidence type="ECO:0000313" key="2">
    <source>
        <dbReference type="Proteomes" id="UP000789525"/>
    </source>
</evidence>
<evidence type="ECO:0000313" key="1">
    <source>
        <dbReference type="EMBL" id="CAG8656308.1"/>
    </source>
</evidence>
<dbReference type="Proteomes" id="UP000789525">
    <property type="component" value="Unassembled WGS sequence"/>
</dbReference>
<organism evidence="1 2">
    <name type="scientific">Acaulospora colombiana</name>
    <dbReference type="NCBI Taxonomy" id="27376"/>
    <lineage>
        <taxon>Eukaryota</taxon>
        <taxon>Fungi</taxon>
        <taxon>Fungi incertae sedis</taxon>
        <taxon>Mucoromycota</taxon>
        <taxon>Glomeromycotina</taxon>
        <taxon>Glomeromycetes</taxon>
        <taxon>Diversisporales</taxon>
        <taxon>Acaulosporaceae</taxon>
        <taxon>Acaulospora</taxon>
    </lineage>
</organism>
<proteinExistence type="predicted"/>